<dbReference type="Gene3D" id="1.10.510.10">
    <property type="entry name" value="Transferase(Phosphotransferase) domain 1"/>
    <property type="match status" value="1"/>
</dbReference>
<evidence type="ECO:0000313" key="4">
    <source>
        <dbReference type="Proteomes" id="UP000054279"/>
    </source>
</evidence>
<reference evidence="3 4" key="1">
    <citation type="submission" date="2014-06" db="EMBL/GenBank/DDBJ databases">
        <title>Evolutionary Origins and Diversification of the Mycorrhizal Mutualists.</title>
        <authorList>
            <consortium name="DOE Joint Genome Institute"/>
            <consortium name="Mycorrhizal Genomics Consortium"/>
            <person name="Kohler A."/>
            <person name="Kuo A."/>
            <person name="Nagy L.G."/>
            <person name="Floudas D."/>
            <person name="Copeland A."/>
            <person name="Barry K.W."/>
            <person name="Cichocki N."/>
            <person name="Veneault-Fourrey C."/>
            <person name="LaButti K."/>
            <person name="Lindquist E.A."/>
            <person name="Lipzen A."/>
            <person name="Lundell T."/>
            <person name="Morin E."/>
            <person name="Murat C."/>
            <person name="Riley R."/>
            <person name="Ohm R."/>
            <person name="Sun H."/>
            <person name="Tunlid A."/>
            <person name="Henrissat B."/>
            <person name="Grigoriev I.V."/>
            <person name="Hibbett D.S."/>
            <person name="Martin F."/>
        </authorList>
    </citation>
    <scope>NUCLEOTIDE SEQUENCE [LARGE SCALE GENOMIC DNA]</scope>
    <source>
        <strain evidence="3 4">SS14</strain>
    </source>
</reference>
<dbReference type="InterPro" id="IPR011009">
    <property type="entry name" value="Kinase-like_dom_sf"/>
</dbReference>
<dbReference type="InterPro" id="IPR000719">
    <property type="entry name" value="Prot_kinase_dom"/>
</dbReference>
<feature type="chain" id="PRO_5002205145" description="Protein kinase domain-containing protein" evidence="1">
    <location>
        <begin position="21"/>
        <end position="146"/>
    </location>
</feature>
<feature type="signal peptide" evidence="1">
    <location>
        <begin position="1"/>
        <end position="20"/>
    </location>
</feature>
<sequence length="146" mass="16773">MTPFGILLIQFKSCLEVLVAFRDVTTAHQRLIEDTGILHRDVNFGSILLNPTGEEGSHGILIDLDHAVQIGTSPYADQRRMGTQAFMPRNVLQKGRHTYRDDLELFYYVLIYFLVRQENSRVDMKPHRSMVSDWDGLHALQSEQSI</sequence>
<dbReference type="SUPFAM" id="SSF56112">
    <property type="entry name" value="Protein kinase-like (PK-like)"/>
    <property type="match status" value="1"/>
</dbReference>
<dbReference type="AlphaFoldDB" id="A0A0C9W470"/>
<dbReference type="PROSITE" id="PS50011">
    <property type="entry name" value="PROTEIN_KINASE_DOM"/>
    <property type="match status" value="1"/>
</dbReference>
<dbReference type="GO" id="GO:0004672">
    <property type="term" value="F:protein kinase activity"/>
    <property type="evidence" value="ECO:0007669"/>
    <property type="project" value="InterPro"/>
</dbReference>
<name>A0A0C9W470_SPHS4</name>
<protein>
    <recommendedName>
        <fullName evidence="2">Protein kinase domain-containing protein</fullName>
    </recommendedName>
</protein>
<evidence type="ECO:0000256" key="1">
    <source>
        <dbReference type="SAM" id="SignalP"/>
    </source>
</evidence>
<dbReference type="Pfam" id="PF17667">
    <property type="entry name" value="Pkinase_fungal"/>
    <property type="match status" value="1"/>
</dbReference>
<dbReference type="InterPro" id="IPR040976">
    <property type="entry name" value="Pkinase_fungal"/>
</dbReference>
<proteinExistence type="predicted"/>
<keyword evidence="1" id="KW-0732">Signal</keyword>
<dbReference type="EMBL" id="KN837109">
    <property type="protein sequence ID" value="KIJ46116.1"/>
    <property type="molecule type" value="Genomic_DNA"/>
</dbReference>
<dbReference type="Proteomes" id="UP000054279">
    <property type="component" value="Unassembled WGS sequence"/>
</dbReference>
<keyword evidence="4" id="KW-1185">Reference proteome</keyword>
<dbReference type="OrthoDB" id="2747778at2759"/>
<organism evidence="3 4">
    <name type="scientific">Sphaerobolus stellatus (strain SS14)</name>
    <dbReference type="NCBI Taxonomy" id="990650"/>
    <lineage>
        <taxon>Eukaryota</taxon>
        <taxon>Fungi</taxon>
        <taxon>Dikarya</taxon>
        <taxon>Basidiomycota</taxon>
        <taxon>Agaricomycotina</taxon>
        <taxon>Agaricomycetes</taxon>
        <taxon>Phallomycetidae</taxon>
        <taxon>Geastrales</taxon>
        <taxon>Sphaerobolaceae</taxon>
        <taxon>Sphaerobolus</taxon>
    </lineage>
</organism>
<dbReference type="PANTHER" id="PTHR38248">
    <property type="entry name" value="FUNK1 6"/>
    <property type="match status" value="1"/>
</dbReference>
<dbReference type="HOGENOM" id="CLU_138921_0_1_1"/>
<feature type="domain" description="Protein kinase" evidence="2">
    <location>
        <begin position="1"/>
        <end position="146"/>
    </location>
</feature>
<dbReference type="GO" id="GO:0005524">
    <property type="term" value="F:ATP binding"/>
    <property type="evidence" value="ECO:0007669"/>
    <property type="project" value="InterPro"/>
</dbReference>
<evidence type="ECO:0000313" key="3">
    <source>
        <dbReference type="EMBL" id="KIJ46116.1"/>
    </source>
</evidence>
<gene>
    <name evidence="3" type="ORF">M422DRAFT_778607</name>
</gene>
<dbReference type="PANTHER" id="PTHR38248:SF2">
    <property type="entry name" value="FUNK1 11"/>
    <property type="match status" value="1"/>
</dbReference>
<accession>A0A0C9W470</accession>
<evidence type="ECO:0000259" key="2">
    <source>
        <dbReference type="PROSITE" id="PS50011"/>
    </source>
</evidence>